<dbReference type="AlphaFoldDB" id="A0A834TSV1"/>
<keyword evidence="2" id="KW-1185">Reference proteome</keyword>
<reference evidence="1" key="1">
    <citation type="submission" date="2020-09" db="EMBL/GenBank/DDBJ databases">
        <title>Genome-Enabled Discovery of Anthraquinone Biosynthesis in Senna tora.</title>
        <authorList>
            <person name="Kang S.-H."/>
            <person name="Pandey R.P."/>
            <person name="Lee C.-M."/>
            <person name="Sim J.-S."/>
            <person name="Jeong J.-T."/>
            <person name="Choi B.-S."/>
            <person name="Jung M."/>
            <person name="Ginzburg D."/>
            <person name="Zhao K."/>
            <person name="Won S.Y."/>
            <person name="Oh T.-J."/>
            <person name="Yu Y."/>
            <person name="Kim N.-H."/>
            <person name="Lee O.R."/>
            <person name="Lee T.-H."/>
            <person name="Bashyal P."/>
            <person name="Kim T.-S."/>
            <person name="Lee W.-H."/>
            <person name="Kawkins C."/>
            <person name="Kim C.-K."/>
            <person name="Kim J.S."/>
            <person name="Ahn B.O."/>
            <person name="Rhee S.Y."/>
            <person name="Sohng J.K."/>
        </authorList>
    </citation>
    <scope>NUCLEOTIDE SEQUENCE</scope>
    <source>
        <tissue evidence="1">Leaf</tissue>
    </source>
</reference>
<organism evidence="1 2">
    <name type="scientific">Senna tora</name>
    <dbReference type="NCBI Taxonomy" id="362788"/>
    <lineage>
        <taxon>Eukaryota</taxon>
        <taxon>Viridiplantae</taxon>
        <taxon>Streptophyta</taxon>
        <taxon>Embryophyta</taxon>
        <taxon>Tracheophyta</taxon>
        <taxon>Spermatophyta</taxon>
        <taxon>Magnoliopsida</taxon>
        <taxon>eudicotyledons</taxon>
        <taxon>Gunneridae</taxon>
        <taxon>Pentapetalae</taxon>
        <taxon>rosids</taxon>
        <taxon>fabids</taxon>
        <taxon>Fabales</taxon>
        <taxon>Fabaceae</taxon>
        <taxon>Caesalpinioideae</taxon>
        <taxon>Cassia clade</taxon>
        <taxon>Senna</taxon>
    </lineage>
</organism>
<dbReference type="Proteomes" id="UP000634136">
    <property type="component" value="Unassembled WGS sequence"/>
</dbReference>
<proteinExistence type="predicted"/>
<dbReference type="OrthoDB" id="552049at2759"/>
<comment type="caution">
    <text evidence="1">The sequence shown here is derived from an EMBL/GenBank/DDBJ whole genome shotgun (WGS) entry which is preliminary data.</text>
</comment>
<protein>
    <submittedName>
        <fullName evidence="1">Chaperone protein dnaJ 8, chloroplastic-like</fullName>
    </submittedName>
</protein>
<gene>
    <name evidence="1" type="ORF">G2W53_017961</name>
</gene>
<dbReference type="EMBL" id="JAAIUW010000006">
    <property type="protein sequence ID" value="KAF7826797.1"/>
    <property type="molecule type" value="Genomic_DNA"/>
</dbReference>
<evidence type="ECO:0000313" key="2">
    <source>
        <dbReference type="Proteomes" id="UP000634136"/>
    </source>
</evidence>
<accession>A0A834TSV1</accession>
<sequence length="148" mass="17513">MVRGCLQWCFTSANGPDQDGVEELGNEGSRESARVWERGNERVRSRWWFERAKHQWWSERAKRQWSGFNLREQSIVMANFKGESNSREMYENSYEEDDNRGSMDDAMRGLNDPNWDLWEEWMGLEGAGICAYSSHINSYKYGYCCSMY</sequence>
<name>A0A834TSV1_9FABA</name>
<evidence type="ECO:0000313" key="1">
    <source>
        <dbReference type="EMBL" id="KAF7826797.1"/>
    </source>
</evidence>